<protein>
    <submittedName>
        <fullName evidence="1">Uncharacterized protein</fullName>
    </submittedName>
</protein>
<dbReference type="EMBL" id="AP028910">
    <property type="protein sequence ID" value="BES91100.1"/>
    <property type="molecule type" value="Genomic_DNA"/>
</dbReference>
<sequence length="77" mass="8384">MRTRLLSTTWQGVGKRGPHLVCNVCAEFIRADAGARSPTCPLVETLTAAYGKKIGKDPLRMARRRVAGRCVPSVDDT</sequence>
<name>A0ABN7AFP0_9HEMI</name>
<keyword evidence="2" id="KW-1185">Reference proteome</keyword>
<proteinExistence type="predicted"/>
<evidence type="ECO:0000313" key="1">
    <source>
        <dbReference type="EMBL" id="BES91100.1"/>
    </source>
</evidence>
<organism evidence="1 2">
    <name type="scientific">Nesidiocoris tenuis</name>
    <dbReference type="NCBI Taxonomy" id="355587"/>
    <lineage>
        <taxon>Eukaryota</taxon>
        <taxon>Metazoa</taxon>
        <taxon>Ecdysozoa</taxon>
        <taxon>Arthropoda</taxon>
        <taxon>Hexapoda</taxon>
        <taxon>Insecta</taxon>
        <taxon>Pterygota</taxon>
        <taxon>Neoptera</taxon>
        <taxon>Paraneoptera</taxon>
        <taxon>Hemiptera</taxon>
        <taxon>Heteroptera</taxon>
        <taxon>Panheteroptera</taxon>
        <taxon>Cimicomorpha</taxon>
        <taxon>Miridae</taxon>
        <taxon>Dicyphina</taxon>
        <taxon>Nesidiocoris</taxon>
    </lineage>
</organism>
<evidence type="ECO:0000313" key="2">
    <source>
        <dbReference type="Proteomes" id="UP001307889"/>
    </source>
</evidence>
<gene>
    <name evidence="1" type="ORF">NTJ_03908</name>
</gene>
<reference evidence="1 2" key="1">
    <citation type="submission" date="2023-09" db="EMBL/GenBank/DDBJ databases">
        <title>Nesidiocoris tenuis whole genome shotgun sequence.</title>
        <authorList>
            <person name="Shibata T."/>
            <person name="Shimoda M."/>
            <person name="Kobayashi T."/>
            <person name="Uehara T."/>
        </authorList>
    </citation>
    <scope>NUCLEOTIDE SEQUENCE [LARGE SCALE GENOMIC DNA]</scope>
    <source>
        <strain evidence="1 2">Japan</strain>
    </source>
</reference>
<dbReference type="Proteomes" id="UP001307889">
    <property type="component" value="Chromosome 2"/>
</dbReference>
<accession>A0ABN7AFP0</accession>